<dbReference type="InterPro" id="IPR001303">
    <property type="entry name" value="Aldolase_II/adducin_N"/>
</dbReference>
<dbReference type="EC" id="5.1.3.4" evidence="4"/>
<dbReference type="OrthoDB" id="9786287at2"/>
<keyword evidence="11" id="KW-1185">Reference proteome</keyword>
<dbReference type="InterPro" id="IPR050197">
    <property type="entry name" value="Aldolase_class_II_sugar_metab"/>
</dbReference>
<dbReference type="SMART" id="SM01007">
    <property type="entry name" value="Aldolase_II"/>
    <property type="match status" value="1"/>
</dbReference>
<dbReference type="FunFam" id="3.40.225.10:FF:000001">
    <property type="entry name" value="L-ribulose-5-phosphate 4-epimerase UlaF"/>
    <property type="match status" value="1"/>
</dbReference>
<evidence type="ECO:0000313" key="11">
    <source>
        <dbReference type="Proteomes" id="UP000215086"/>
    </source>
</evidence>
<dbReference type="GO" id="GO:0008742">
    <property type="term" value="F:L-ribulose-phosphate 4-epimerase activity"/>
    <property type="evidence" value="ECO:0007669"/>
    <property type="project" value="UniProtKB-EC"/>
</dbReference>
<evidence type="ECO:0000256" key="2">
    <source>
        <dbReference type="ARBA" id="ARBA00001947"/>
    </source>
</evidence>
<accession>A0A286RE87</accession>
<evidence type="ECO:0000256" key="7">
    <source>
        <dbReference type="ARBA" id="ARBA00023235"/>
    </source>
</evidence>
<dbReference type="AlphaFoldDB" id="A0A286RE87"/>
<evidence type="ECO:0000259" key="9">
    <source>
        <dbReference type="SMART" id="SM01007"/>
    </source>
</evidence>
<evidence type="ECO:0000256" key="8">
    <source>
        <dbReference type="ARBA" id="ARBA00023277"/>
    </source>
</evidence>
<dbReference type="RefSeq" id="WP_095414637.1">
    <property type="nucleotide sequence ID" value="NZ_CP018477.1"/>
</dbReference>
<comment type="similarity">
    <text evidence="3">Belongs to the aldolase class II family. AraD/FucA subfamily.</text>
</comment>
<proteinExistence type="inferred from homology"/>
<dbReference type="Gene3D" id="3.40.225.10">
    <property type="entry name" value="Class II aldolase/adducin N-terminal domain"/>
    <property type="match status" value="1"/>
</dbReference>
<sequence length="244" mass="26759">MFDELKAQVAEANRRLPALGLVTLTWGNVSGISDDRQAVAIKPSGVSYESLRPEDIVVVDLSGRILEGELRPSTDTPTHLALYRSFPEIGGVCHTHSRFATVFSQLRREIPCFGTTHADHFCGPVPLTRVLSPTEVEEGYEVNTGRIIVERFRVGGLNPLVTPGVLVAGHGPFTWGRSAQEAVENAVALEEVAAIAWHMLVLESDPMTLEGYILQKHHERKHGPAAYYGQQRRAAFGGKNECHS</sequence>
<evidence type="ECO:0000256" key="1">
    <source>
        <dbReference type="ARBA" id="ARBA00001726"/>
    </source>
</evidence>
<keyword evidence="5" id="KW-0479">Metal-binding</keyword>
<protein>
    <recommendedName>
        <fullName evidence="4">L-ribulose-5-phosphate 4-epimerase</fullName>
        <ecNumber evidence="4">5.1.3.4</ecNumber>
    </recommendedName>
</protein>
<dbReference type="KEGG" id="ttf:THTE_1664"/>
<reference evidence="10 11" key="1">
    <citation type="journal article" name="Front. Microbiol.">
        <title>Sugar Metabolism of the First Thermophilic Planctomycete Thermogutta terrifontis: Comparative Genomic and Transcriptomic Approaches.</title>
        <authorList>
            <person name="Elcheninov A.G."/>
            <person name="Menzel P."/>
            <person name="Gudbergsdottir S.R."/>
            <person name="Slesarev A.I."/>
            <person name="Kadnikov V.V."/>
            <person name="Krogh A."/>
            <person name="Bonch-Osmolovskaya E.A."/>
            <person name="Peng X."/>
            <person name="Kublanov I.V."/>
        </authorList>
    </citation>
    <scope>NUCLEOTIDE SEQUENCE [LARGE SCALE GENOMIC DNA]</scope>
    <source>
        <strain evidence="10 11">R1</strain>
    </source>
</reference>
<dbReference type="PANTHER" id="PTHR22789:SF8">
    <property type="entry name" value="L-RIBULOSE-5-PHOSPHATE 4-EPIMERASE SGBE"/>
    <property type="match status" value="1"/>
</dbReference>
<comment type="cofactor">
    <cofactor evidence="2">
        <name>Zn(2+)</name>
        <dbReference type="ChEBI" id="CHEBI:29105"/>
    </cofactor>
</comment>
<organism evidence="10 11">
    <name type="scientific">Thermogutta terrifontis</name>
    <dbReference type="NCBI Taxonomy" id="1331910"/>
    <lineage>
        <taxon>Bacteria</taxon>
        <taxon>Pseudomonadati</taxon>
        <taxon>Planctomycetota</taxon>
        <taxon>Planctomycetia</taxon>
        <taxon>Pirellulales</taxon>
        <taxon>Thermoguttaceae</taxon>
        <taxon>Thermogutta</taxon>
    </lineage>
</organism>
<keyword evidence="8" id="KW-0119">Carbohydrate metabolism</keyword>
<dbReference type="SUPFAM" id="SSF53639">
    <property type="entry name" value="AraD/HMP-PK domain-like"/>
    <property type="match status" value="1"/>
</dbReference>
<keyword evidence="6" id="KW-0862">Zinc</keyword>
<feature type="domain" description="Class II aldolase/adducin N-terminal" evidence="9">
    <location>
        <begin position="7"/>
        <end position="197"/>
    </location>
</feature>
<evidence type="ECO:0000313" key="10">
    <source>
        <dbReference type="EMBL" id="ASV74266.1"/>
    </source>
</evidence>
<evidence type="ECO:0000256" key="6">
    <source>
        <dbReference type="ARBA" id="ARBA00022833"/>
    </source>
</evidence>
<evidence type="ECO:0000256" key="4">
    <source>
        <dbReference type="ARBA" id="ARBA00013186"/>
    </source>
</evidence>
<evidence type="ECO:0000256" key="3">
    <source>
        <dbReference type="ARBA" id="ARBA00010037"/>
    </source>
</evidence>
<dbReference type="PANTHER" id="PTHR22789">
    <property type="entry name" value="FUCULOSE PHOSPHATE ALDOLASE"/>
    <property type="match status" value="1"/>
</dbReference>
<dbReference type="GO" id="GO:0046872">
    <property type="term" value="F:metal ion binding"/>
    <property type="evidence" value="ECO:0007669"/>
    <property type="project" value="UniProtKB-KW"/>
</dbReference>
<dbReference type="InterPro" id="IPR036409">
    <property type="entry name" value="Aldolase_II/adducin_N_sf"/>
</dbReference>
<keyword evidence="7 10" id="KW-0413">Isomerase</keyword>
<dbReference type="GO" id="GO:0019323">
    <property type="term" value="P:pentose catabolic process"/>
    <property type="evidence" value="ECO:0007669"/>
    <property type="project" value="TreeGrafter"/>
</dbReference>
<dbReference type="GO" id="GO:0016832">
    <property type="term" value="F:aldehyde-lyase activity"/>
    <property type="evidence" value="ECO:0007669"/>
    <property type="project" value="TreeGrafter"/>
</dbReference>
<evidence type="ECO:0000256" key="5">
    <source>
        <dbReference type="ARBA" id="ARBA00022723"/>
    </source>
</evidence>
<name>A0A286RE87_9BACT</name>
<comment type="catalytic activity">
    <reaction evidence="1">
        <text>L-ribulose 5-phosphate = D-xylulose 5-phosphate</text>
        <dbReference type="Rhea" id="RHEA:22368"/>
        <dbReference type="ChEBI" id="CHEBI:57737"/>
        <dbReference type="ChEBI" id="CHEBI:58226"/>
        <dbReference type="EC" id="5.1.3.4"/>
    </reaction>
</comment>
<dbReference type="EMBL" id="CP018477">
    <property type="protein sequence ID" value="ASV74266.1"/>
    <property type="molecule type" value="Genomic_DNA"/>
</dbReference>
<dbReference type="Proteomes" id="UP000215086">
    <property type="component" value="Chromosome"/>
</dbReference>
<gene>
    <name evidence="10" type="ORF">THTE_1664</name>
</gene>
<dbReference type="NCBIfam" id="NF006047">
    <property type="entry name" value="PRK08193.1"/>
    <property type="match status" value="1"/>
</dbReference>
<dbReference type="Pfam" id="PF00596">
    <property type="entry name" value="Aldolase_II"/>
    <property type="match status" value="1"/>
</dbReference>
<dbReference type="GO" id="GO:0005829">
    <property type="term" value="C:cytosol"/>
    <property type="evidence" value="ECO:0007669"/>
    <property type="project" value="TreeGrafter"/>
</dbReference>